<dbReference type="Pfam" id="PF08321">
    <property type="entry name" value="PPP5"/>
    <property type="match status" value="1"/>
</dbReference>
<evidence type="ECO:0000256" key="3">
    <source>
        <dbReference type="ARBA" id="ARBA00004123"/>
    </source>
</evidence>
<comment type="similarity">
    <text evidence="4">Belongs to the PPP phosphatase family. PP-5 (PP-T) subfamily.</text>
</comment>
<gene>
    <name evidence="20" type="ORF">TGDOM2_312200</name>
</gene>
<evidence type="ECO:0000256" key="18">
    <source>
        <dbReference type="SAM" id="MobiDB-lite"/>
    </source>
</evidence>
<keyword evidence="12" id="KW-0539">Nucleus</keyword>
<dbReference type="CDD" id="cd07417">
    <property type="entry name" value="MPP_PP5_C"/>
    <property type="match status" value="1"/>
</dbReference>
<dbReference type="Pfam" id="PF00149">
    <property type="entry name" value="Metallophos"/>
    <property type="match status" value="1"/>
</dbReference>
<keyword evidence="10" id="KW-0904">Protein phosphatase</keyword>
<dbReference type="InterPro" id="IPR013105">
    <property type="entry name" value="TPR_2"/>
</dbReference>
<evidence type="ECO:0000256" key="8">
    <source>
        <dbReference type="ARBA" id="ARBA00022801"/>
    </source>
</evidence>
<dbReference type="InterPro" id="IPR011990">
    <property type="entry name" value="TPR-like_helical_dom_sf"/>
</dbReference>
<dbReference type="Proteomes" id="UP000028837">
    <property type="component" value="Unassembled WGS sequence"/>
</dbReference>
<evidence type="ECO:0000256" key="13">
    <source>
        <dbReference type="ARBA" id="ARBA00047986"/>
    </source>
</evidence>
<evidence type="ECO:0000259" key="19">
    <source>
        <dbReference type="SMART" id="SM00156"/>
    </source>
</evidence>
<dbReference type="VEuPathDB" id="ToxoDB:TGDOM2_312200"/>
<comment type="subcellular location">
    <subcellularLocation>
        <location evidence="3">Nucleus</location>
    </subcellularLocation>
</comment>
<evidence type="ECO:0000256" key="9">
    <source>
        <dbReference type="ARBA" id="ARBA00022803"/>
    </source>
</evidence>
<proteinExistence type="inferred from homology"/>
<dbReference type="InterPro" id="IPR006186">
    <property type="entry name" value="Ser/Thr-sp_prot-phosphatase"/>
</dbReference>
<feature type="domain" description="Serine/threonine specific protein phosphatases" evidence="19">
    <location>
        <begin position="255"/>
        <end position="531"/>
    </location>
</feature>
<evidence type="ECO:0000256" key="16">
    <source>
        <dbReference type="PIRSR" id="PIRSR033096-1"/>
    </source>
</evidence>
<evidence type="ECO:0000313" key="20">
    <source>
        <dbReference type="EMBL" id="KFG44212.1"/>
    </source>
</evidence>
<dbReference type="PIRSF" id="PIRSF033096">
    <property type="entry name" value="PPPtase_5"/>
    <property type="match status" value="1"/>
</dbReference>
<keyword evidence="11" id="KW-0464">Manganese</keyword>
<sequence length="548" mass="61546">MAEGEGVSGEAATSQDTRAAGEASRPERSQAAVEDLRQAENVNSEEEAAMEECFGDMVAEAESLKTEGNEFFKTRLFHQAVEKYTAAIDLICSNTMTAQTKQILQVLLCNRAFCQINLENYGSAVVDAERVIQMNPLFAKAYYRRGCAYCCLSRYKKAQKDFERVIALSATPDPSVVSRLNECKKQIRLEAFAAAIETQQTMRASEAVRKEGLDTLCPVEKSYDGPVYAPTGSEYCSAEFVGALKEFLKDTSKRLHKHFAYRMVLDVISLLGKLQTLERIRIPDDGEITVCGDVHGQYYDLCNIFELNGMPSKENPYLFNGDFVDRGSFSVECILLLYAAKLAFPDAFHLTRGNHETFEMNRLYGFRGEVLHKYDERLYNLFCESFRLLPLAFVLNDAVFVVHGGLLSRDDVTLEEINKIDRDREPPDGGLMTDLLWSDPSPLPGRSPSKRGVACQFGPDVTAAFLKRNNLKLVIRSHEMKDDGYEVCHNGQLVTVFSAPNYCDQMKNKGAFVRLDGKTLTPKYTQFEAVPHPATRPMQYANPMLSFM</sequence>
<dbReference type="SMART" id="SM00156">
    <property type="entry name" value="PP2Ac"/>
    <property type="match status" value="1"/>
</dbReference>
<dbReference type="SUPFAM" id="SSF56300">
    <property type="entry name" value="Metallo-dependent phosphatases"/>
    <property type="match status" value="1"/>
</dbReference>
<evidence type="ECO:0000256" key="11">
    <source>
        <dbReference type="ARBA" id="ARBA00023211"/>
    </source>
</evidence>
<dbReference type="PANTHER" id="PTHR45668:SF5">
    <property type="entry name" value="SERINE_THREONINE-PROTEIN PHOSPHATASE 5"/>
    <property type="match status" value="1"/>
</dbReference>
<evidence type="ECO:0000313" key="21">
    <source>
        <dbReference type="Proteomes" id="UP000028837"/>
    </source>
</evidence>
<feature type="repeat" description="TPR" evidence="17">
    <location>
        <begin position="139"/>
        <end position="172"/>
    </location>
</feature>
<dbReference type="GO" id="GO:0005737">
    <property type="term" value="C:cytoplasm"/>
    <property type="evidence" value="ECO:0007669"/>
    <property type="project" value="UniProtKB-ARBA"/>
</dbReference>
<comment type="catalytic activity">
    <reaction evidence="13">
        <text>O-phospho-L-seryl-[protein] + H2O = L-seryl-[protein] + phosphate</text>
        <dbReference type="Rhea" id="RHEA:20629"/>
        <dbReference type="Rhea" id="RHEA-COMP:9863"/>
        <dbReference type="Rhea" id="RHEA-COMP:11604"/>
        <dbReference type="ChEBI" id="CHEBI:15377"/>
        <dbReference type="ChEBI" id="CHEBI:29999"/>
        <dbReference type="ChEBI" id="CHEBI:43474"/>
        <dbReference type="ChEBI" id="CHEBI:83421"/>
        <dbReference type="EC" id="3.1.3.16"/>
    </reaction>
    <physiologicalReaction direction="left-to-right" evidence="13">
        <dbReference type="Rhea" id="RHEA:20630"/>
    </physiologicalReaction>
</comment>
<protein>
    <recommendedName>
        <fullName evidence="15">Serine/threonine-protein phosphatase T</fullName>
        <ecNumber evidence="5">3.1.3.16</ecNumber>
    </recommendedName>
</protein>
<keyword evidence="8 20" id="KW-0378">Hydrolase</keyword>
<comment type="catalytic activity">
    <reaction evidence="14">
        <text>O-phospho-L-threonyl-[protein] + H2O = L-threonyl-[protein] + phosphate</text>
        <dbReference type="Rhea" id="RHEA:47004"/>
        <dbReference type="Rhea" id="RHEA-COMP:11060"/>
        <dbReference type="Rhea" id="RHEA-COMP:11605"/>
        <dbReference type="ChEBI" id="CHEBI:15377"/>
        <dbReference type="ChEBI" id="CHEBI:30013"/>
        <dbReference type="ChEBI" id="CHEBI:43474"/>
        <dbReference type="ChEBI" id="CHEBI:61977"/>
        <dbReference type="EC" id="3.1.3.16"/>
    </reaction>
    <physiologicalReaction direction="left-to-right" evidence="14">
        <dbReference type="Rhea" id="RHEA:47005"/>
    </physiologicalReaction>
</comment>
<organism evidence="20 21">
    <name type="scientific">Toxoplasma gondii GAB2-2007-GAL-DOM2</name>
    <dbReference type="NCBI Taxonomy" id="1130820"/>
    <lineage>
        <taxon>Eukaryota</taxon>
        <taxon>Sar</taxon>
        <taxon>Alveolata</taxon>
        <taxon>Apicomplexa</taxon>
        <taxon>Conoidasida</taxon>
        <taxon>Coccidia</taxon>
        <taxon>Eucoccidiorida</taxon>
        <taxon>Eimeriorina</taxon>
        <taxon>Sarcocystidae</taxon>
        <taxon>Toxoplasma</taxon>
    </lineage>
</organism>
<evidence type="ECO:0000256" key="4">
    <source>
        <dbReference type="ARBA" id="ARBA00008786"/>
    </source>
</evidence>
<dbReference type="InterPro" id="IPR004843">
    <property type="entry name" value="Calcineurin-like_PHP"/>
</dbReference>
<feature type="compositionally biased region" description="Basic and acidic residues" evidence="18">
    <location>
        <begin position="24"/>
        <end position="38"/>
    </location>
</feature>
<keyword evidence="6" id="KW-0479">Metal-binding</keyword>
<dbReference type="GO" id="GO:0004722">
    <property type="term" value="F:protein serine/threonine phosphatase activity"/>
    <property type="evidence" value="ECO:0007669"/>
    <property type="project" value="UniProtKB-EC"/>
</dbReference>
<evidence type="ECO:0000256" key="1">
    <source>
        <dbReference type="ARBA" id="ARBA00001936"/>
    </source>
</evidence>
<dbReference type="InterPro" id="IPR029052">
    <property type="entry name" value="Metallo-depent_PP-like"/>
</dbReference>
<feature type="active site" description="Proton donor/acceptor" evidence="16">
    <location>
        <position position="355"/>
    </location>
</feature>
<evidence type="ECO:0000256" key="14">
    <source>
        <dbReference type="ARBA" id="ARBA00048832"/>
    </source>
</evidence>
<dbReference type="SMART" id="SM00028">
    <property type="entry name" value="TPR"/>
    <property type="match status" value="3"/>
</dbReference>
<dbReference type="PROSITE" id="PS50005">
    <property type="entry name" value="TPR"/>
    <property type="match status" value="1"/>
</dbReference>
<dbReference type="Pfam" id="PF07719">
    <property type="entry name" value="TPR_2"/>
    <property type="match status" value="1"/>
</dbReference>
<dbReference type="Gene3D" id="1.25.40.10">
    <property type="entry name" value="Tetratricopeptide repeat domain"/>
    <property type="match status" value="1"/>
</dbReference>
<evidence type="ECO:0000256" key="2">
    <source>
        <dbReference type="ARBA" id="ARBA00001946"/>
    </source>
</evidence>
<dbReference type="GO" id="GO:0005634">
    <property type="term" value="C:nucleus"/>
    <property type="evidence" value="ECO:0007669"/>
    <property type="project" value="UniProtKB-SubCell"/>
</dbReference>
<keyword evidence="9 17" id="KW-0802">TPR repeat</keyword>
<dbReference type="GO" id="GO:0046872">
    <property type="term" value="F:metal ion binding"/>
    <property type="evidence" value="ECO:0007669"/>
    <property type="project" value="UniProtKB-KW"/>
</dbReference>
<dbReference type="Gene3D" id="3.60.21.10">
    <property type="match status" value="1"/>
</dbReference>
<dbReference type="InterPro" id="IPR051134">
    <property type="entry name" value="PPP_phosphatase"/>
</dbReference>
<dbReference type="EMBL" id="AHZU02000448">
    <property type="protein sequence ID" value="KFG44212.1"/>
    <property type="molecule type" value="Genomic_DNA"/>
</dbReference>
<dbReference type="InterPro" id="IPR041753">
    <property type="entry name" value="PP5_C"/>
</dbReference>
<dbReference type="EC" id="3.1.3.16" evidence="5"/>
<evidence type="ECO:0000256" key="17">
    <source>
        <dbReference type="PROSITE-ProRule" id="PRU00339"/>
    </source>
</evidence>
<feature type="region of interest" description="Disordered" evidence="18">
    <location>
        <begin position="1"/>
        <end position="42"/>
    </location>
</feature>
<accession>A0A086KIJ4</accession>
<name>A0A086KIJ4_TOXGO</name>
<evidence type="ECO:0000256" key="7">
    <source>
        <dbReference type="ARBA" id="ARBA00022737"/>
    </source>
</evidence>
<keyword evidence="7" id="KW-0677">Repeat</keyword>
<dbReference type="OrthoDB" id="445564at2759"/>
<evidence type="ECO:0000256" key="15">
    <source>
        <dbReference type="ARBA" id="ARBA00073946"/>
    </source>
</evidence>
<dbReference type="AlphaFoldDB" id="A0A086KIJ4"/>
<dbReference type="FunFam" id="3.60.21.10:FF:000036">
    <property type="entry name" value="Serine/threonine protein phosphatase 5"/>
    <property type="match status" value="1"/>
</dbReference>
<dbReference type="PRINTS" id="PR00114">
    <property type="entry name" value="STPHPHTASE"/>
</dbReference>
<evidence type="ECO:0000256" key="12">
    <source>
        <dbReference type="ARBA" id="ARBA00023242"/>
    </source>
</evidence>
<evidence type="ECO:0000256" key="6">
    <source>
        <dbReference type="ARBA" id="ARBA00022723"/>
    </source>
</evidence>
<evidence type="ECO:0000256" key="10">
    <source>
        <dbReference type="ARBA" id="ARBA00022912"/>
    </source>
</evidence>
<dbReference type="PANTHER" id="PTHR45668">
    <property type="entry name" value="SERINE/THREONINE-PROTEIN PHOSPHATASE 5-RELATED"/>
    <property type="match status" value="1"/>
</dbReference>
<dbReference type="InterPro" id="IPR013235">
    <property type="entry name" value="PPP_dom"/>
</dbReference>
<comment type="cofactor">
    <cofactor evidence="2">
        <name>Mg(2+)</name>
        <dbReference type="ChEBI" id="CHEBI:18420"/>
    </cofactor>
</comment>
<comment type="cofactor">
    <cofactor evidence="1">
        <name>Mn(2+)</name>
        <dbReference type="ChEBI" id="CHEBI:29035"/>
    </cofactor>
</comment>
<dbReference type="InterPro" id="IPR019734">
    <property type="entry name" value="TPR_rpt"/>
</dbReference>
<evidence type="ECO:0000256" key="5">
    <source>
        <dbReference type="ARBA" id="ARBA00013081"/>
    </source>
</evidence>
<comment type="caution">
    <text evidence="20">The sequence shown here is derived from an EMBL/GenBank/DDBJ whole genome shotgun (WGS) entry which is preliminary data.</text>
</comment>
<reference evidence="20 21" key="1">
    <citation type="submission" date="2014-02" db="EMBL/GenBank/DDBJ databases">
        <authorList>
            <person name="Sibley D."/>
            <person name="Venepally P."/>
            <person name="Karamycheva S."/>
            <person name="Hadjithomas M."/>
            <person name="Khan A."/>
            <person name="Brunk B."/>
            <person name="Roos D."/>
            <person name="Caler E."/>
            <person name="Lorenzi H."/>
        </authorList>
    </citation>
    <scope>NUCLEOTIDE SEQUENCE [LARGE SCALE GENOMIC DNA]</scope>
    <source>
        <strain evidence="20 21">GAB2-2007-GAL-DOM2</strain>
    </source>
</reference>
<dbReference type="SUPFAM" id="SSF48452">
    <property type="entry name" value="TPR-like"/>
    <property type="match status" value="1"/>
</dbReference>